<evidence type="ECO:0000313" key="2">
    <source>
        <dbReference type="Proteomes" id="UP001055105"/>
    </source>
</evidence>
<dbReference type="EMBL" id="BQOL01000001">
    <property type="protein sequence ID" value="GKI17150.1"/>
    <property type="molecule type" value="Genomic_DNA"/>
</dbReference>
<organism evidence="1 2">
    <name type="scientific">Alistipes finegoldii</name>
    <dbReference type="NCBI Taxonomy" id="214856"/>
    <lineage>
        <taxon>Bacteria</taxon>
        <taxon>Pseudomonadati</taxon>
        <taxon>Bacteroidota</taxon>
        <taxon>Bacteroidia</taxon>
        <taxon>Bacteroidales</taxon>
        <taxon>Rikenellaceae</taxon>
        <taxon>Alistipes</taxon>
    </lineage>
</organism>
<comment type="caution">
    <text evidence="1">The sequence shown here is derived from an EMBL/GenBank/DDBJ whole genome shotgun (WGS) entry which is preliminary data.</text>
</comment>
<reference evidence="1" key="1">
    <citation type="submission" date="2022-01" db="EMBL/GenBank/DDBJ databases">
        <title>Novel bile acid biosynthetic pathways are enriched in the microbiome of centenarians.</title>
        <authorList>
            <person name="Sato Y."/>
            <person name="Atarashi K."/>
            <person name="Plichta R.D."/>
            <person name="Arai Y."/>
            <person name="Sasajima S."/>
            <person name="Kearney M.S."/>
            <person name="Suda W."/>
            <person name="Takeshita K."/>
            <person name="Sasaki T."/>
            <person name="Okamoto S."/>
            <person name="Skelly N.A."/>
            <person name="Okamura Y."/>
            <person name="Vlamakis H."/>
            <person name="Li Y."/>
            <person name="Tanoue T."/>
            <person name="Takei H."/>
            <person name="Nittono H."/>
            <person name="Narushima S."/>
            <person name="Irie J."/>
            <person name="Itoh H."/>
            <person name="Moriya K."/>
            <person name="Sugiura Y."/>
            <person name="Suematsu M."/>
            <person name="Moritoki N."/>
            <person name="Shibata S."/>
            <person name="Littman R.D."/>
            <person name="Fischbach A.M."/>
            <person name="Uwamino Y."/>
            <person name="Inoue T."/>
            <person name="Honda A."/>
            <person name="Hattori M."/>
            <person name="Murai T."/>
            <person name="Xavier J.R."/>
            <person name="Hirose N."/>
            <person name="Honda K."/>
        </authorList>
    </citation>
    <scope>NUCLEOTIDE SEQUENCE</scope>
    <source>
        <strain evidence="1">CE91-St16</strain>
    </source>
</reference>
<dbReference type="RefSeq" id="WP_244075847.1">
    <property type="nucleotide sequence ID" value="NZ_AP025581.1"/>
</dbReference>
<name>A0AA37KKB8_9BACT</name>
<sequence length="159" mass="18635">MKYYLYLIVILTTQSGCKSNAPKYESKYQAAYEYINNCENLTFWKEDICDEKYKDMFPINIIPDIFPDGKDASGFKPLINYIFNRNEKTDWYVVFTKQVNNSIQAYCFQCNRMFFPQISYLISPESGLPICDFSFIFIFNDDNSIKSVSKFANDGNNGY</sequence>
<dbReference type="Proteomes" id="UP001055105">
    <property type="component" value="Unassembled WGS sequence"/>
</dbReference>
<gene>
    <name evidence="1" type="ORF">CE91St16_00580</name>
</gene>
<evidence type="ECO:0000313" key="1">
    <source>
        <dbReference type="EMBL" id="GKI17150.1"/>
    </source>
</evidence>
<dbReference type="AlphaFoldDB" id="A0AA37KKB8"/>
<proteinExistence type="predicted"/>
<protein>
    <submittedName>
        <fullName evidence="1">Uncharacterized protein</fullName>
    </submittedName>
</protein>
<accession>A0AA37KKB8</accession>